<keyword evidence="3 11" id="KW-1134">Transmembrane beta strand</keyword>
<evidence type="ECO:0000256" key="2">
    <source>
        <dbReference type="ARBA" id="ARBA00022448"/>
    </source>
</evidence>
<feature type="signal peptide" evidence="13">
    <location>
        <begin position="1"/>
        <end position="26"/>
    </location>
</feature>
<evidence type="ECO:0000256" key="7">
    <source>
        <dbReference type="ARBA" id="ARBA00023065"/>
    </source>
</evidence>
<gene>
    <name evidence="16" type="ORF">GGR43_003974</name>
</gene>
<comment type="subcellular location">
    <subcellularLocation>
        <location evidence="1 11">Cell outer membrane</location>
        <topology evidence="1 11">Multi-pass membrane protein</topology>
    </subcellularLocation>
</comment>
<evidence type="ECO:0000313" key="16">
    <source>
        <dbReference type="EMBL" id="MBB3928230.1"/>
    </source>
</evidence>
<feature type="domain" description="TonB-dependent receptor-like beta-barrel" evidence="14">
    <location>
        <begin position="211"/>
        <end position="718"/>
    </location>
</feature>
<evidence type="ECO:0000256" key="10">
    <source>
        <dbReference type="ARBA" id="ARBA00023237"/>
    </source>
</evidence>
<organism evidence="16 17">
    <name type="scientific">Sphingobium jiangsuense</name>
    <dbReference type="NCBI Taxonomy" id="870476"/>
    <lineage>
        <taxon>Bacteria</taxon>
        <taxon>Pseudomonadati</taxon>
        <taxon>Pseudomonadota</taxon>
        <taxon>Alphaproteobacteria</taxon>
        <taxon>Sphingomonadales</taxon>
        <taxon>Sphingomonadaceae</taxon>
        <taxon>Sphingobium</taxon>
    </lineage>
</organism>
<dbReference type="InterPro" id="IPR000531">
    <property type="entry name" value="Beta-barrel_TonB"/>
</dbReference>
<proteinExistence type="inferred from homology"/>
<evidence type="ECO:0000256" key="6">
    <source>
        <dbReference type="ARBA" id="ARBA00023004"/>
    </source>
</evidence>
<protein>
    <submittedName>
        <fullName evidence="16">Iron complex outermembrane receptor protein</fullName>
    </submittedName>
</protein>
<keyword evidence="5 11" id="KW-0812">Transmembrane</keyword>
<evidence type="ECO:0000256" key="4">
    <source>
        <dbReference type="ARBA" id="ARBA00022496"/>
    </source>
</evidence>
<feature type="domain" description="TonB-dependent receptor plug" evidence="15">
    <location>
        <begin position="56"/>
        <end position="162"/>
    </location>
</feature>
<comment type="caution">
    <text evidence="16">The sequence shown here is derived from an EMBL/GenBank/DDBJ whole genome shotgun (WGS) entry which is preliminary data.</text>
</comment>
<evidence type="ECO:0000256" key="5">
    <source>
        <dbReference type="ARBA" id="ARBA00022692"/>
    </source>
</evidence>
<evidence type="ECO:0000256" key="11">
    <source>
        <dbReference type="PROSITE-ProRule" id="PRU01360"/>
    </source>
</evidence>
<evidence type="ECO:0000256" key="13">
    <source>
        <dbReference type="SAM" id="SignalP"/>
    </source>
</evidence>
<dbReference type="RefSeq" id="WP_188073519.1">
    <property type="nucleotide sequence ID" value="NZ_BSPS01000011.1"/>
</dbReference>
<keyword evidence="4" id="KW-0410">Iron transport</keyword>
<dbReference type="Gene3D" id="2.40.170.20">
    <property type="entry name" value="TonB-dependent receptor, beta-barrel domain"/>
    <property type="match status" value="1"/>
</dbReference>
<keyword evidence="6" id="KW-0408">Iron</keyword>
<keyword evidence="7" id="KW-0406">Ion transport</keyword>
<keyword evidence="2 11" id="KW-0813">Transport</keyword>
<dbReference type="InterPro" id="IPR039426">
    <property type="entry name" value="TonB-dep_rcpt-like"/>
</dbReference>
<evidence type="ECO:0000256" key="12">
    <source>
        <dbReference type="RuleBase" id="RU003357"/>
    </source>
</evidence>
<dbReference type="Pfam" id="PF07715">
    <property type="entry name" value="Plug"/>
    <property type="match status" value="1"/>
</dbReference>
<dbReference type="PROSITE" id="PS52016">
    <property type="entry name" value="TONB_DEPENDENT_REC_3"/>
    <property type="match status" value="1"/>
</dbReference>
<feature type="chain" id="PRO_5030835986" evidence="13">
    <location>
        <begin position="27"/>
        <end position="757"/>
    </location>
</feature>
<dbReference type="GO" id="GO:0006826">
    <property type="term" value="P:iron ion transport"/>
    <property type="evidence" value="ECO:0007669"/>
    <property type="project" value="UniProtKB-KW"/>
</dbReference>
<dbReference type="EMBL" id="JACIDT010000021">
    <property type="protein sequence ID" value="MBB3928230.1"/>
    <property type="molecule type" value="Genomic_DNA"/>
</dbReference>
<dbReference type="Proteomes" id="UP000571950">
    <property type="component" value="Unassembled WGS sequence"/>
</dbReference>
<name>A0A7W6FRN4_9SPHN</name>
<dbReference type="InterPro" id="IPR036942">
    <property type="entry name" value="Beta-barrel_TonB_sf"/>
</dbReference>
<comment type="similarity">
    <text evidence="11 12">Belongs to the TonB-dependent receptor family.</text>
</comment>
<keyword evidence="13" id="KW-0732">Signal</keyword>
<dbReference type="GO" id="GO:0009279">
    <property type="term" value="C:cell outer membrane"/>
    <property type="evidence" value="ECO:0007669"/>
    <property type="project" value="UniProtKB-SubCell"/>
</dbReference>
<evidence type="ECO:0000313" key="17">
    <source>
        <dbReference type="Proteomes" id="UP000571950"/>
    </source>
</evidence>
<dbReference type="InterPro" id="IPR012910">
    <property type="entry name" value="Plug_dom"/>
</dbReference>
<sequence length="757" mass="80569">MKDFSQTASCIAIALMGLSAPVAASAQSTAQPAPEAEASGGIADIIVTAERREQNVQKAPLTIQVIGGDDLSKAGITDTASLQKMTSGLQIGANGASTQVFLRGVGSFAAGTLTSPGVAFNVDGIYVGRPEGTSGNFYDIARVEVLKGPQGTLYGRNATGGAINVITNEPRLGARTAEMNFEGGNYNLLHASGAVNLPIGDTAAIRGAFNIINRDGYLSDGQNDDVQQAARLRFKWEPSPDLTLLLNADYSHVGGRGGDYVYLPRRPGASPYESMTTPEANAYMHAFGPGGAVVYDALNDNYSDTTLYNFSAQLDYRMPFATLTIIPAYRYVDANYIIHFTTTLENRSVIKQKTLEVRLGNSSRALTWVLGGYAYRDSSENGTVSVRSAPFMDNLITVTPKSTSYAAFGQATLTLTDGLRLIGGLRYTHEKKSLYGNTFSRVSQSTLYRFDGEQSFNNVSYKVGAEFDLAPNSLLYATYSTGYKSGGFSQIAAPNSYGAEKLRAFEAGVKNRFLNNRVQVNLSGFHWKYKDIQDSRPGFDSAGNLSLITFNSGDATIYGGTADIVLKPTQADTISLSGEYAHSEYDQFAYLTPQGFFNPISTGCAVSGPYAPGAALPMRASGQTVNGGPLPVFLSNCAGFQVARVPKWSGTAAYAHDFTLANGATVTADASVNFASARWLTIDFIDAERDGAYAVVNANLTYSAPGDRWSVGLFGRNLNKAVYYTGGIQSGSVAGLVAANIGAPRTYGIRANFKFGG</sequence>
<dbReference type="AlphaFoldDB" id="A0A7W6FRN4"/>
<keyword evidence="17" id="KW-1185">Reference proteome</keyword>
<evidence type="ECO:0000256" key="3">
    <source>
        <dbReference type="ARBA" id="ARBA00022452"/>
    </source>
</evidence>
<dbReference type="Pfam" id="PF00593">
    <property type="entry name" value="TonB_dep_Rec_b-barrel"/>
    <property type="match status" value="1"/>
</dbReference>
<dbReference type="SUPFAM" id="SSF56935">
    <property type="entry name" value="Porins"/>
    <property type="match status" value="1"/>
</dbReference>
<evidence type="ECO:0000256" key="1">
    <source>
        <dbReference type="ARBA" id="ARBA00004571"/>
    </source>
</evidence>
<keyword evidence="8 12" id="KW-0798">TonB box</keyword>
<evidence type="ECO:0000256" key="9">
    <source>
        <dbReference type="ARBA" id="ARBA00023136"/>
    </source>
</evidence>
<accession>A0A7W6FRN4</accession>
<evidence type="ECO:0000259" key="15">
    <source>
        <dbReference type="Pfam" id="PF07715"/>
    </source>
</evidence>
<evidence type="ECO:0000259" key="14">
    <source>
        <dbReference type="Pfam" id="PF00593"/>
    </source>
</evidence>
<dbReference type="PANTHER" id="PTHR32552:SF81">
    <property type="entry name" value="TONB-DEPENDENT OUTER MEMBRANE RECEPTOR"/>
    <property type="match status" value="1"/>
</dbReference>
<keyword evidence="10 11" id="KW-0998">Cell outer membrane</keyword>
<keyword evidence="9 11" id="KW-0472">Membrane</keyword>
<evidence type="ECO:0000256" key="8">
    <source>
        <dbReference type="ARBA" id="ARBA00023077"/>
    </source>
</evidence>
<reference evidence="16 17" key="1">
    <citation type="submission" date="2020-08" db="EMBL/GenBank/DDBJ databases">
        <title>Genomic Encyclopedia of Type Strains, Phase IV (KMG-IV): sequencing the most valuable type-strain genomes for metagenomic binning, comparative biology and taxonomic classification.</title>
        <authorList>
            <person name="Goeker M."/>
        </authorList>
    </citation>
    <scope>NUCLEOTIDE SEQUENCE [LARGE SCALE GENOMIC DNA]</scope>
    <source>
        <strain evidence="16 17">DSM 26189</strain>
    </source>
</reference>
<keyword evidence="16" id="KW-0675">Receptor</keyword>
<dbReference type="PANTHER" id="PTHR32552">
    <property type="entry name" value="FERRICHROME IRON RECEPTOR-RELATED"/>
    <property type="match status" value="1"/>
</dbReference>